<name>A0A517YYG9_9BACT</name>
<accession>A0A517YYG9</accession>
<proteinExistence type="predicted"/>
<dbReference type="EMBL" id="CP036425">
    <property type="protein sequence ID" value="QDU35275.1"/>
    <property type="molecule type" value="Genomic_DNA"/>
</dbReference>
<evidence type="ECO:0000313" key="1">
    <source>
        <dbReference type="EMBL" id="QDU35275.1"/>
    </source>
</evidence>
<dbReference type="KEGG" id="pcor:KS4_33560"/>
<sequence length="61" mass="6642">MIGVAICLRVGSRVGLKEVYDVSGEMVMRPWLGYNVRASDQGMTFLGLSPSPGSLSLRVFH</sequence>
<dbReference type="Proteomes" id="UP000317369">
    <property type="component" value="Chromosome"/>
</dbReference>
<organism evidence="1 2">
    <name type="scientific">Poriferisphaera corsica</name>
    <dbReference type="NCBI Taxonomy" id="2528020"/>
    <lineage>
        <taxon>Bacteria</taxon>
        <taxon>Pseudomonadati</taxon>
        <taxon>Planctomycetota</taxon>
        <taxon>Phycisphaerae</taxon>
        <taxon>Phycisphaerales</taxon>
        <taxon>Phycisphaeraceae</taxon>
        <taxon>Poriferisphaera</taxon>
    </lineage>
</organism>
<protein>
    <submittedName>
        <fullName evidence="1">Uncharacterized protein</fullName>
    </submittedName>
</protein>
<keyword evidence="2" id="KW-1185">Reference proteome</keyword>
<gene>
    <name evidence="1" type="ORF">KS4_33560</name>
</gene>
<evidence type="ECO:0000313" key="2">
    <source>
        <dbReference type="Proteomes" id="UP000317369"/>
    </source>
</evidence>
<dbReference type="AlphaFoldDB" id="A0A517YYG9"/>
<reference evidence="1 2" key="1">
    <citation type="submission" date="2019-02" db="EMBL/GenBank/DDBJ databases">
        <title>Deep-cultivation of Planctomycetes and their phenomic and genomic characterization uncovers novel biology.</title>
        <authorList>
            <person name="Wiegand S."/>
            <person name="Jogler M."/>
            <person name="Boedeker C."/>
            <person name="Pinto D."/>
            <person name="Vollmers J."/>
            <person name="Rivas-Marin E."/>
            <person name="Kohn T."/>
            <person name="Peeters S.H."/>
            <person name="Heuer A."/>
            <person name="Rast P."/>
            <person name="Oberbeckmann S."/>
            <person name="Bunk B."/>
            <person name="Jeske O."/>
            <person name="Meyerdierks A."/>
            <person name="Storesund J.E."/>
            <person name="Kallscheuer N."/>
            <person name="Luecker S."/>
            <person name="Lage O.M."/>
            <person name="Pohl T."/>
            <person name="Merkel B.J."/>
            <person name="Hornburger P."/>
            <person name="Mueller R.-W."/>
            <person name="Bruemmer F."/>
            <person name="Labrenz M."/>
            <person name="Spormann A.M."/>
            <person name="Op den Camp H."/>
            <person name="Overmann J."/>
            <person name="Amann R."/>
            <person name="Jetten M.S.M."/>
            <person name="Mascher T."/>
            <person name="Medema M.H."/>
            <person name="Devos D.P."/>
            <person name="Kaster A.-K."/>
            <person name="Ovreas L."/>
            <person name="Rohde M."/>
            <person name="Galperin M.Y."/>
            <person name="Jogler C."/>
        </authorList>
    </citation>
    <scope>NUCLEOTIDE SEQUENCE [LARGE SCALE GENOMIC DNA]</scope>
    <source>
        <strain evidence="1 2">KS4</strain>
    </source>
</reference>